<evidence type="ECO:0000313" key="12">
    <source>
        <dbReference type="Proteomes" id="UP000523161"/>
    </source>
</evidence>
<dbReference type="InterPro" id="IPR036737">
    <property type="entry name" value="OmpA-like_sf"/>
</dbReference>
<comment type="subcellular location">
    <subcellularLocation>
        <location evidence="1">Cell membrane</location>
        <topology evidence="1">Single-pass membrane protein</topology>
    </subcellularLocation>
</comment>
<accession>A0A7Y5AQY8</accession>
<feature type="domain" description="OmpA-like" evidence="10">
    <location>
        <begin position="172"/>
        <end position="290"/>
    </location>
</feature>
<comment type="similarity">
    <text evidence="2">Belongs to the MotB family.</text>
</comment>
<sequence length="333" mass="36456">MNSMPIIVKRGRRAAGKTKAGGAWKVAFADFTLAMMAFFMVLWILEVSNVKERTEIANYMRTHSIFDGSPHPFDPENSPFPVNLGGTPSVVDKNSANMLPPDNPLPGMSEYLRVPSGDERPLAGKGDKLNSLVDGQFDTPEQLSLLLQAFEQLAAEQMAQGHIQLDIVPSGLRVIIRDSKDRQMFVRGQIRMTPFFEDLLLSLGPVFVKVQNKLIISGHTDITAFSGSQYSNWELSGDRALQARQVLAAGGMPVQRVAQVAAFSATRPLNEADQGSSENRRIELLILTSAAEAELNQLFSPDNNNNAVQQAAREAQRNQPVGRSGVQVQDAVN</sequence>
<dbReference type="Pfam" id="PF00691">
    <property type="entry name" value="OmpA"/>
    <property type="match status" value="1"/>
</dbReference>
<evidence type="ECO:0000256" key="2">
    <source>
        <dbReference type="ARBA" id="ARBA00008914"/>
    </source>
</evidence>
<keyword evidence="4 9" id="KW-0812">Transmembrane</keyword>
<gene>
    <name evidence="11" type="ORF">HRH59_10120</name>
</gene>
<dbReference type="EMBL" id="JABSOD010000008">
    <property type="protein sequence ID" value="NRQ42908.1"/>
    <property type="molecule type" value="Genomic_DNA"/>
</dbReference>
<dbReference type="PANTHER" id="PTHR30329:SF21">
    <property type="entry name" value="LIPOPROTEIN YIAD-RELATED"/>
    <property type="match status" value="1"/>
</dbReference>
<evidence type="ECO:0000256" key="6">
    <source>
        <dbReference type="ARBA" id="ARBA00023136"/>
    </source>
</evidence>
<reference evidence="11 12" key="1">
    <citation type="submission" date="2020-06" db="EMBL/GenBank/DDBJ databases">
        <title>Rheinheimera sp. nov., a marine bacterium isolated from coastal.</title>
        <authorList>
            <person name="Yu Q."/>
            <person name="Qi Y."/>
            <person name="Pu J."/>
        </authorList>
    </citation>
    <scope>NUCLEOTIDE SEQUENCE [LARGE SCALE GENOMIC DNA]</scope>
    <source>
        <strain evidence="11 12">YQF-2</strain>
    </source>
</reference>
<evidence type="ECO:0000256" key="1">
    <source>
        <dbReference type="ARBA" id="ARBA00004162"/>
    </source>
</evidence>
<feature type="compositionally biased region" description="Polar residues" evidence="8">
    <location>
        <begin position="300"/>
        <end position="309"/>
    </location>
</feature>
<organism evidence="11 12">
    <name type="scientific">Rheinheimera lutimaris</name>
    <dbReference type="NCBI Taxonomy" id="2740584"/>
    <lineage>
        <taxon>Bacteria</taxon>
        <taxon>Pseudomonadati</taxon>
        <taxon>Pseudomonadota</taxon>
        <taxon>Gammaproteobacteria</taxon>
        <taxon>Chromatiales</taxon>
        <taxon>Chromatiaceae</taxon>
        <taxon>Rheinheimera</taxon>
    </lineage>
</organism>
<dbReference type="GO" id="GO:0005886">
    <property type="term" value="C:plasma membrane"/>
    <property type="evidence" value="ECO:0007669"/>
    <property type="project" value="UniProtKB-SubCell"/>
</dbReference>
<evidence type="ECO:0000313" key="11">
    <source>
        <dbReference type="EMBL" id="NRQ42908.1"/>
    </source>
</evidence>
<dbReference type="InterPro" id="IPR025713">
    <property type="entry name" value="MotB-like_N_dom"/>
</dbReference>
<feature type="region of interest" description="Disordered" evidence="8">
    <location>
        <begin position="300"/>
        <end position="333"/>
    </location>
</feature>
<evidence type="ECO:0000256" key="3">
    <source>
        <dbReference type="ARBA" id="ARBA00022475"/>
    </source>
</evidence>
<dbReference type="PROSITE" id="PS51123">
    <property type="entry name" value="OMPA_2"/>
    <property type="match status" value="1"/>
</dbReference>
<feature type="compositionally biased region" description="Polar residues" evidence="8">
    <location>
        <begin position="317"/>
        <end position="333"/>
    </location>
</feature>
<keyword evidence="3" id="KW-1003">Cell membrane</keyword>
<dbReference type="InterPro" id="IPR050330">
    <property type="entry name" value="Bact_OuterMem_StrucFunc"/>
</dbReference>
<dbReference type="PANTHER" id="PTHR30329">
    <property type="entry name" value="STATOR ELEMENT OF FLAGELLAR MOTOR COMPLEX"/>
    <property type="match status" value="1"/>
</dbReference>
<dbReference type="Gene3D" id="3.30.1330.60">
    <property type="entry name" value="OmpA-like domain"/>
    <property type="match status" value="1"/>
</dbReference>
<name>A0A7Y5AQY8_9GAMM</name>
<keyword evidence="6 7" id="KW-0472">Membrane</keyword>
<dbReference type="InterPro" id="IPR006665">
    <property type="entry name" value="OmpA-like"/>
</dbReference>
<evidence type="ECO:0000256" key="9">
    <source>
        <dbReference type="SAM" id="Phobius"/>
    </source>
</evidence>
<evidence type="ECO:0000256" key="4">
    <source>
        <dbReference type="ARBA" id="ARBA00022692"/>
    </source>
</evidence>
<dbReference type="Proteomes" id="UP000523161">
    <property type="component" value="Unassembled WGS sequence"/>
</dbReference>
<evidence type="ECO:0000256" key="8">
    <source>
        <dbReference type="SAM" id="MobiDB-lite"/>
    </source>
</evidence>
<proteinExistence type="inferred from homology"/>
<dbReference type="SUPFAM" id="SSF103088">
    <property type="entry name" value="OmpA-like"/>
    <property type="match status" value="1"/>
</dbReference>
<keyword evidence="12" id="KW-1185">Reference proteome</keyword>
<dbReference type="AlphaFoldDB" id="A0A7Y5AQY8"/>
<evidence type="ECO:0000256" key="7">
    <source>
        <dbReference type="PROSITE-ProRule" id="PRU00473"/>
    </source>
</evidence>
<dbReference type="Pfam" id="PF13677">
    <property type="entry name" value="MotB_plug"/>
    <property type="match status" value="1"/>
</dbReference>
<feature type="transmembrane region" description="Helical" evidence="9">
    <location>
        <begin position="21"/>
        <end position="45"/>
    </location>
</feature>
<evidence type="ECO:0000256" key="5">
    <source>
        <dbReference type="ARBA" id="ARBA00022989"/>
    </source>
</evidence>
<dbReference type="CDD" id="cd07185">
    <property type="entry name" value="OmpA_C-like"/>
    <property type="match status" value="1"/>
</dbReference>
<evidence type="ECO:0000259" key="10">
    <source>
        <dbReference type="PROSITE" id="PS51123"/>
    </source>
</evidence>
<protein>
    <submittedName>
        <fullName evidence="11">OmpA family protein</fullName>
    </submittedName>
</protein>
<comment type="caution">
    <text evidence="11">The sequence shown here is derived from an EMBL/GenBank/DDBJ whole genome shotgun (WGS) entry which is preliminary data.</text>
</comment>
<keyword evidence="5 9" id="KW-1133">Transmembrane helix</keyword>